<reference evidence="1" key="1">
    <citation type="submission" date="2021-03" db="EMBL/GenBank/DDBJ databases">
        <title>Draft genome sequence of rust myrtle Austropuccinia psidii MF-1, a brazilian biotype.</title>
        <authorList>
            <person name="Quecine M.C."/>
            <person name="Pachon D.M.R."/>
            <person name="Bonatelli M.L."/>
            <person name="Correr F.H."/>
            <person name="Franceschini L.M."/>
            <person name="Leite T.F."/>
            <person name="Margarido G.R.A."/>
            <person name="Almeida C.A."/>
            <person name="Ferrarezi J.A."/>
            <person name="Labate C.A."/>
        </authorList>
    </citation>
    <scope>NUCLEOTIDE SEQUENCE</scope>
    <source>
        <strain evidence="1">MF-1</strain>
    </source>
</reference>
<protein>
    <submittedName>
        <fullName evidence="1">Uncharacterized protein</fullName>
    </submittedName>
</protein>
<accession>A0A9Q3CHD8</accession>
<evidence type="ECO:0000313" key="2">
    <source>
        <dbReference type="Proteomes" id="UP000765509"/>
    </source>
</evidence>
<dbReference type="EMBL" id="AVOT02007355">
    <property type="protein sequence ID" value="MBW0483727.1"/>
    <property type="molecule type" value="Genomic_DNA"/>
</dbReference>
<dbReference type="Proteomes" id="UP000765509">
    <property type="component" value="Unassembled WGS sequence"/>
</dbReference>
<keyword evidence="2" id="KW-1185">Reference proteome</keyword>
<proteinExistence type="predicted"/>
<sequence length="174" mass="20459">MFHLGSRDLLDICEIPLAAGETVPAVNKQTKASHKEINIIASRLSNLIFLQVINNKTKDNSHLLWKKMNYQYALKREINQGWVWMDWIWSNYHGDLQEYMNSCRKMKLELDAINIKIEAKLLLFFILGKFVKDPKVQHYIEALTLNDEILEKPDLILTKLQDFVYNTRIQPTKL</sequence>
<comment type="caution">
    <text evidence="1">The sequence shown here is derived from an EMBL/GenBank/DDBJ whole genome shotgun (WGS) entry which is preliminary data.</text>
</comment>
<evidence type="ECO:0000313" key="1">
    <source>
        <dbReference type="EMBL" id="MBW0483727.1"/>
    </source>
</evidence>
<dbReference type="AlphaFoldDB" id="A0A9Q3CHD8"/>
<gene>
    <name evidence="1" type="ORF">O181_023442</name>
</gene>
<name>A0A9Q3CHD8_9BASI</name>
<organism evidence="1 2">
    <name type="scientific">Austropuccinia psidii MF-1</name>
    <dbReference type="NCBI Taxonomy" id="1389203"/>
    <lineage>
        <taxon>Eukaryota</taxon>
        <taxon>Fungi</taxon>
        <taxon>Dikarya</taxon>
        <taxon>Basidiomycota</taxon>
        <taxon>Pucciniomycotina</taxon>
        <taxon>Pucciniomycetes</taxon>
        <taxon>Pucciniales</taxon>
        <taxon>Sphaerophragmiaceae</taxon>
        <taxon>Austropuccinia</taxon>
    </lineage>
</organism>